<feature type="transmembrane region" description="Helical" evidence="1">
    <location>
        <begin position="55"/>
        <end position="74"/>
    </location>
</feature>
<accession>A0A4Q0AI53</accession>
<evidence type="ECO:0000256" key="1">
    <source>
        <dbReference type="SAM" id="Phobius"/>
    </source>
</evidence>
<dbReference type="EMBL" id="SCKX01000001">
    <property type="protein sequence ID" value="RWZ78875.1"/>
    <property type="molecule type" value="Genomic_DNA"/>
</dbReference>
<dbReference type="Proteomes" id="UP000289257">
    <property type="component" value="Unassembled WGS sequence"/>
</dbReference>
<keyword evidence="1" id="KW-0812">Transmembrane</keyword>
<gene>
    <name evidence="2" type="ORF">EOT05_03970</name>
</gene>
<comment type="caution">
    <text evidence="2">The sequence shown here is derived from an EMBL/GenBank/DDBJ whole genome shotgun (WGS) entry which is preliminary data.</text>
</comment>
<name>A0A4Q0AI53_9BACT</name>
<proteinExistence type="predicted"/>
<organism evidence="2 3">
    <name type="scientific">Candidatus Microsaccharimonas sossegonensis</name>
    <dbReference type="NCBI Taxonomy" id="2506948"/>
    <lineage>
        <taxon>Bacteria</taxon>
        <taxon>Candidatus Saccharimonadota</taxon>
        <taxon>Candidatus Saccharimonadia</taxon>
        <taxon>Candidatus Saccharimonadales</taxon>
        <taxon>Candidatus Saccharimonadaceae</taxon>
        <taxon>Candidatus Microsaccharimonas</taxon>
    </lineage>
</organism>
<evidence type="ECO:0000313" key="2">
    <source>
        <dbReference type="EMBL" id="RWZ78875.1"/>
    </source>
</evidence>
<keyword evidence="3" id="KW-1185">Reference proteome</keyword>
<evidence type="ECO:0000313" key="3">
    <source>
        <dbReference type="Proteomes" id="UP000289257"/>
    </source>
</evidence>
<protein>
    <submittedName>
        <fullName evidence="2">Uncharacterized protein</fullName>
    </submittedName>
</protein>
<dbReference type="AlphaFoldDB" id="A0A4Q0AI53"/>
<sequence length="78" mass="8780">MALFVRQDEKRSELQQRLATELQERARKKAEETKLPDGVNDSQYIKGTKASNKLLGVWVVIGILIVAVAIFLIIKTAK</sequence>
<keyword evidence="1" id="KW-0472">Membrane</keyword>
<keyword evidence="1" id="KW-1133">Transmembrane helix</keyword>
<reference evidence="2" key="1">
    <citation type="submission" date="2019-01" db="EMBL/GenBank/DDBJ databases">
        <title>Genomic signatures and co-occurrence patterns of the ultra-small Saccharimodia (Patescibacteria phylum) suggest a symbiotic lifestyle.</title>
        <authorList>
            <person name="Lemos L."/>
            <person name="Medeiros J."/>
            <person name="Andreote F."/>
            <person name="Fernandes G."/>
            <person name="Varani A."/>
            <person name="Oliveira G."/>
            <person name="Pylro V."/>
        </authorList>
    </citation>
    <scope>NUCLEOTIDE SEQUENCE [LARGE SCALE GENOMIC DNA]</scope>
    <source>
        <strain evidence="2">AMD02</strain>
    </source>
</reference>